<organism evidence="2 3">
    <name type="scientific">Evansella vedderi</name>
    <dbReference type="NCBI Taxonomy" id="38282"/>
    <lineage>
        <taxon>Bacteria</taxon>
        <taxon>Bacillati</taxon>
        <taxon>Bacillota</taxon>
        <taxon>Bacilli</taxon>
        <taxon>Bacillales</taxon>
        <taxon>Bacillaceae</taxon>
        <taxon>Evansella</taxon>
    </lineage>
</organism>
<dbReference type="Pfam" id="PF06662">
    <property type="entry name" value="C5-epim_C"/>
    <property type="match status" value="1"/>
</dbReference>
<sequence length="313" mass="36469">MEVWPKYNVKPEYKQLVNKALIKYKSGLDYRPYLQNYDTFGDYLNWGIYKSYRHSEKVRLDSNGLPKVKYGNEYYYNPVTVSQYTLSMHGKYVNGQNSKVAFMKGTNQLLMMQDDLGALRYPFSYNYYLKKLEKGWVSGMAQGQALSVYARAYDLTKDNSFLLAGNSVFEFLISPVSRGGTMDTMKDLHPSLDKYIIFEEYPINPASYTLNGFMFTLLGIYDWWKVTSTCNSKVSNLAGDYFKQGIKTLKHILPYYDLGEHTTYDLAHLVYGLEPKVAGYYHKVHIYLLYVLHSITGENILKHYFQLWSSYVK</sequence>
<proteinExistence type="predicted"/>
<dbReference type="PANTHER" id="PTHR13174:SF3">
    <property type="entry name" value="D-GLUCURONYL C5-EPIMERASE"/>
    <property type="match status" value="1"/>
</dbReference>
<protein>
    <recommendedName>
        <fullName evidence="1">D-glucuronyl C5-epimerase C-terminal domain-containing protein</fullName>
    </recommendedName>
</protein>
<dbReference type="EMBL" id="JAUSUG010000010">
    <property type="protein sequence ID" value="MDQ0255339.1"/>
    <property type="molecule type" value="Genomic_DNA"/>
</dbReference>
<feature type="domain" description="D-glucuronyl C5-epimerase C-terminal" evidence="1">
    <location>
        <begin position="113"/>
        <end position="310"/>
    </location>
</feature>
<evidence type="ECO:0000313" key="2">
    <source>
        <dbReference type="EMBL" id="MDQ0255339.1"/>
    </source>
</evidence>
<dbReference type="PANTHER" id="PTHR13174">
    <property type="entry name" value="D-GLUCURONYL C5-EPIMERASE"/>
    <property type="match status" value="1"/>
</dbReference>
<accession>A0ABT9ZWU8</accession>
<dbReference type="InterPro" id="IPR039721">
    <property type="entry name" value="C5-epimerase"/>
</dbReference>
<gene>
    <name evidence="2" type="ORF">J2S74_002721</name>
</gene>
<dbReference type="RefSeq" id="WP_307326269.1">
    <property type="nucleotide sequence ID" value="NZ_JAUSUG010000010.1"/>
</dbReference>
<keyword evidence="3" id="KW-1185">Reference proteome</keyword>
<name>A0ABT9ZWU8_9BACI</name>
<comment type="caution">
    <text evidence="2">The sequence shown here is derived from an EMBL/GenBank/DDBJ whole genome shotgun (WGS) entry which is preliminary data.</text>
</comment>
<evidence type="ECO:0000313" key="3">
    <source>
        <dbReference type="Proteomes" id="UP001230005"/>
    </source>
</evidence>
<dbReference type="Proteomes" id="UP001230005">
    <property type="component" value="Unassembled WGS sequence"/>
</dbReference>
<reference evidence="2 3" key="1">
    <citation type="submission" date="2023-07" db="EMBL/GenBank/DDBJ databases">
        <title>Genomic Encyclopedia of Type Strains, Phase IV (KMG-IV): sequencing the most valuable type-strain genomes for metagenomic binning, comparative biology and taxonomic classification.</title>
        <authorList>
            <person name="Goeker M."/>
        </authorList>
    </citation>
    <scope>NUCLEOTIDE SEQUENCE [LARGE SCALE GENOMIC DNA]</scope>
    <source>
        <strain evidence="2 3">DSM 9768</strain>
    </source>
</reference>
<dbReference type="InterPro" id="IPR010598">
    <property type="entry name" value="C5-epim_C"/>
</dbReference>
<evidence type="ECO:0000259" key="1">
    <source>
        <dbReference type="Pfam" id="PF06662"/>
    </source>
</evidence>